<protein>
    <submittedName>
        <fullName evidence="2">Uncharacterized protein</fullName>
    </submittedName>
</protein>
<feature type="region of interest" description="Disordered" evidence="1">
    <location>
        <begin position="490"/>
        <end position="559"/>
    </location>
</feature>
<feature type="region of interest" description="Disordered" evidence="1">
    <location>
        <begin position="190"/>
        <end position="212"/>
    </location>
</feature>
<dbReference type="PANTHER" id="PTHR33087:SF31">
    <property type="entry name" value="OS06G0482850 PROTEIN"/>
    <property type="match status" value="1"/>
</dbReference>
<dbReference type="AlphaFoldDB" id="A0ABC8VNR6"/>
<feature type="region of interest" description="Disordered" evidence="1">
    <location>
        <begin position="121"/>
        <end position="142"/>
    </location>
</feature>
<feature type="region of interest" description="Disordered" evidence="1">
    <location>
        <begin position="448"/>
        <end position="468"/>
    </location>
</feature>
<organism evidence="2 3">
    <name type="scientific">Urochloa decumbens</name>
    <dbReference type="NCBI Taxonomy" id="240449"/>
    <lineage>
        <taxon>Eukaryota</taxon>
        <taxon>Viridiplantae</taxon>
        <taxon>Streptophyta</taxon>
        <taxon>Embryophyta</taxon>
        <taxon>Tracheophyta</taxon>
        <taxon>Spermatophyta</taxon>
        <taxon>Magnoliopsida</taxon>
        <taxon>Liliopsida</taxon>
        <taxon>Poales</taxon>
        <taxon>Poaceae</taxon>
        <taxon>PACMAD clade</taxon>
        <taxon>Panicoideae</taxon>
        <taxon>Panicodae</taxon>
        <taxon>Paniceae</taxon>
        <taxon>Melinidinae</taxon>
        <taxon>Urochloa</taxon>
    </lineage>
</organism>
<evidence type="ECO:0000313" key="3">
    <source>
        <dbReference type="Proteomes" id="UP001497457"/>
    </source>
</evidence>
<proteinExistence type="predicted"/>
<accession>A0ABC8VNR6</accession>
<reference evidence="3" key="1">
    <citation type="submission" date="2024-06" db="EMBL/GenBank/DDBJ databases">
        <authorList>
            <person name="Ryan C."/>
        </authorList>
    </citation>
    <scope>NUCLEOTIDE SEQUENCE [LARGE SCALE GENOMIC DNA]</scope>
</reference>
<name>A0ABC8VNR6_9POAL</name>
<evidence type="ECO:0000313" key="2">
    <source>
        <dbReference type="EMBL" id="CAL4894054.1"/>
    </source>
</evidence>
<evidence type="ECO:0000256" key="1">
    <source>
        <dbReference type="SAM" id="MobiDB-lite"/>
    </source>
</evidence>
<dbReference type="InterPro" id="IPR053253">
    <property type="entry name" value="Sex_diff_modulator"/>
</dbReference>
<reference evidence="2 3" key="2">
    <citation type="submission" date="2024-10" db="EMBL/GenBank/DDBJ databases">
        <authorList>
            <person name="Ryan C."/>
        </authorList>
    </citation>
    <scope>NUCLEOTIDE SEQUENCE [LARGE SCALE GENOMIC DNA]</scope>
</reference>
<feature type="region of interest" description="Disordered" evidence="1">
    <location>
        <begin position="1"/>
        <end position="104"/>
    </location>
</feature>
<feature type="compositionally biased region" description="Polar residues" evidence="1">
    <location>
        <begin position="453"/>
        <end position="466"/>
    </location>
</feature>
<dbReference type="PANTHER" id="PTHR33087">
    <property type="entry name" value="OS07G0539200 PROTEIN"/>
    <property type="match status" value="1"/>
</dbReference>
<feature type="compositionally biased region" description="Basic and acidic residues" evidence="1">
    <location>
        <begin position="69"/>
        <end position="81"/>
    </location>
</feature>
<dbReference type="EMBL" id="OZ075120">
    <property type="protein sequence ID" value="CAL4894054.1"/>
    <property type="molecule type" value="Genomic_DNA"/>
</dbReference>
<keyword evidence="3" id="KW-1185">Reference proteome</keyword>
<sequence length="867" mass="95347">MSEPTPPRPSVGDPPAAIHSTAQLSGDPPAAPGASPRPVLPTGAPGECVRPRSGWDYGRTGSASQSKEIPPRSDLKGKSVLRESGPTRGGVEASGRSELRPGASYKEALVGVRTFKPRFDTKRPEEWHHHSSRPRQGRSVWGRLGPSSAPIHERLTRPGTVHDRLGERSPVGQQSINGYLHILKMKAAGRRRPPATSDIHHPSPATKPSPPLEVMAFIPGEAWRRPDRVMAYAARTGDVKEMERDLQLHALVALQVDARVRLTCDGVLREALQQLRLPQHAIQVTRISTSTFLLRFQSPALRNSAYARRAFDIGHTRLHLMPWGHQNGAAAQLSKSYYRVRVCLEGVPDHAHQVESVLHLLPSQSFVEGIDYVREKEDEKGCFILWIWCQDPDAISVLGTLQIEEPMTLPEEYYHNNDQPDLHILRAEELSLLRYEVLIHLDCVEDYHPPTRSPSNGRPDSDTSGLPSDEAMVEWPIRHHFVWHLGQPDAIPEPPRLSVHSRLGSRRDRSPPGDGGAGGSRQMPPPNQYDTARFGFGGAGPSRGRVNTGNEYHGRTRSQELNIATDLEPLRSPGNERMTYDQLSMDPMLDEAALPFSFVGSQPMLSQRSVEPTATERVMPDMDQRGEDTPVAAMEMEHSTPQPLMEETQQDLPTVRTRPHNDLSLSNIATGESLLGNLFDLNVECAPEEDGTESAGMGATSLHQPQRENRKEMNMNGRVTLGPADGRLNKVGRDSGGPNHGIKGAACFAVPLKRALLCTPAHKPKTLQAKKKASQGDNYAECSVRKSKMESAGSLDDRATALLIKTSGIIEDNEQLTEAACETFRNQFVMPMQNDLLLNMRDTFGLPDSGGVDALSPLICEADGDDA</sequence>
<feature type="region of interest" description="Disordered" evidence="1">
    <location>
        <begin position="689"/>
        <end position="708"/>
    </location>
</feature>
<dbReference type="Proteomes" id="UP001497457">
    <property type="component" value="Chromosome 10rd"/>
</dbReference>
<gene>
    <name evidence="2" type="ORF">URODEC1_LOCUS5159</name>
</gene>